<dbReference type="Proteomes" id="UP000005203">
    <property type="component" value="Linkage group LG9"/>
</dbReference>
<protein>
    <submittedName>
        <fullName evidence="4">Uncharacterized protein LOC107964981</fullName>
    </submittedName>
</protein>
<dbReference type="AlphaFoldDB" id="A0A7M7IJC4"/>
<gene>
    <name evidence="4" type="primary">LOC107964981</name>
</gene>
<evidence type="ECO:0000313" key="4">
    <source>
        <dbReference type="RefSeq" id="XP_016769518.1"/>
    </source>
</evidence>
<organism evidence="2">
    <name type="scientific">Apis mellifera</name>
    <name type="common">Honeybee</name>
    <dbReference type="NCBI Taxonomy" id="7460"/>
    <lineage>
        <taxon>Eukaryota</taxon>
        <taxon>Metazoa</taxon>
        <taxon>Ecdysozoa</taxon>
        <taxon>Arthropoda</taxon>
        <taxon>Hexapoda</taxon>
        <taxon>Insecta</taxon>
        <taxon>Pterygota</taxon>
        <taxon>Neoptera</taxon>
        <taxon>Endopterygota</taxon>
        <taxon>Hymenoptera</taxon>
        <taxon>Apocrita</taxon>
        <taxon>Aculeata</taxon>
        <taxon>Apoidea</taxon>
        <taxon>Anthophila</taxon>
        <taxon>Apidae</taxon>
        <taxon>Apis</taxon>
    </lineage>
</organism>
<feature type="compositionally biased region" description="Polar residues" evidence="1">
    <location>
        <begin position="107"/>
        <end position="118"/>
    </location>
</feature>
<dbReference type="GeneID" id="107964981"/>
<dbReference type="RefSeq" id="XP_016769518.1">
    <property type="nucleotide sequence ID" value="XM_016914029.2"/>
</dbReference>
<dbReference type="EnsemblMetazoa" id="XM_016914029">
    <property type="protein sequence ID" value="XP_016769518"/>
    <property type="gene ID" value="LOC107964981"/>
</dbReference>
<reference evidence="4" key="2">
    <citation type="submission" date="2025-04" db="UniProtKB">
        <authorList>
            <consortium name="RefSeq"/>
        </authorList>
    </citation>
    <scope>IDENTIFICATION</scope>
    <source>
        <strain evidence="4">DH4</strain>
        <tissue evidence="4">Whole body</tissue>
    </source>
</reference>
<feature type="region of interest" description="Disordered" evidence="1">
    <location>
        <begin position="67"/>
        <end position="118"/>
    </location>
</feature>
<dbReference type="KEGG" id="ame:107964981"/>
<evidence type="ECO:0000313" key="3">
    <source>
        <dbReference type="Proteomes" id="UP000005203"/>
    </source>
</evidence>
<sequence>MKNPKIREYKSSTRLKKFYNIIPSPFFEKKRKNNIDHPRMMDPTRRQNCPVIGAKWKVARSDFLEDPPEEGRRLIRGEQRSGRESWEEKRWSMVVQPNRPNKRAFPQSFTSRGPITIP</sequence>
<evidence type="ECO:0000256" key="1">
    <source>
        <dbReference type="SAM" id="MobiDB-lite"/>
    </source>
</evidence>
<name>A0A7M7IJC4_APIME</name>
<feature type="compositionally biased region" description="Basic and acidic residues" evidence="1">
    <location>
        <begin position="67"/>
        <end position="91"/>
    </location>
</feature>
<proteinExistence type="predicted"/>
<keyword evidence="3" id="KW-1185">Reference proteome</keyword>
<evidence type="ECO:0000313" key="2">
    <source>
        <dbReference type="EnsemblMetazoa" id="XP_016769518"/>
    </source>
</evidence>
<accession>A0A8B7KLU1</accession>
<reference evidence="2" key="1">
    <citation type="submission" date="2021-01" db="UniProtKB">
        <authorList>
            <consortium name="EnsemblMetazoa"/>
        </authorList>
    </citation>
    <scope>IDENTIFICATION</scope>
    <source>
        <strain evidence="2">DH4</strain>
    </source>
</reference>
<accession>A0A7M7IJC4</accession>
<dbReference type="OrthoDB" id="5800423at2759"/>